<evidence type="ECO:0000313" key="2">
    <source>
        <dbReference type="Proteomes" id="UP000199558"/>
    </source>
</evidence>
<evidence type="ECO:0000313" key="1">
    <source>
        <dbReference type="EMBL" id="SBT66156.1"/>
    </source>
</evidence>
<sequence length="121" mass="12313">MTVGAAARPGAGVTVVYCDGHRCRALRRPGMPGQESAGLAEVLRRAVRASRGAVLVRSGCLGVCERAPAVLVLDGTGRAARRGVLVGPVADAREVDVVVDLVRRADAATGGGSEAPRGDRS</sequence>
<keyword evidence="2" id="KW-1185">Reference proteome</keyword>
<dbReference type="CDD" id="cd02980">
    <property type="entry name" value="TRX_Fd_family"/>
    <property type="match status" value="1"/>
</dbReference>
<organism evidence="1 2">
    <name type="scientific">Micromonospora sediminicola</name>
    <dbReference type="NCBI Taxonomy" id="946078"/>
    <lineage>
        <taxon>Bacteria</taxon>
        <taxon>Bacillati</taxon>
        <taxon>Actinomycetota</taxon>
        <taxon>Actinomycetes</taxon>
        <taxon>Micromonosporales</taxon>
        <taxon>Micromonosporaceae</taxon>
        <taxon>Micromonospora</taxon>
    </lineage>
</organism>
<protein>
    <recommendedName>
        <fullName evidence="3">(2Fe-2S) ferredoxin</fullName>
    </recommendedName>
</protein>
<reference evidence="2" key="1">
    <citation type="submission" date="2016-06" db="EMBL/GenBank/DDBJ databases">
        <authorList>
            <person name="Varghese N."/>
            <person name="Submissions Spin"/>
        </authorList>
    </citation>
    <scope>NUCLEOTIDE SEQUENCE [LARGE SCALE GENOMIC DNA]</scope>
    <source>
        <strain evidence="2">DSM 45794</strain>
    </source>
</reference>
<gene>
    <name evidence="1" type="ORF">GA0070622_3173</name>
</gene>
<proteinExistence type="predicted"/>
<name>A0A1A9BAR8_9ACTN</name>
<dbReference type="STRING" id="946078.GA0070622_3173"/>
<dbReference type="EMBL" id="FLRH01000003">
    <property type="protein sequence ID" value="SBT66156.1"/>
    <property type="molecule type" value="Genomic_DNA"/>
</dbReference>
<dbReference type="Proteomes" id="UP000199558">
    <property type="component" value="Unassembled WGS sequence"/>
</dbReference>
<evidence type="ECO:0008006" key="3">
    <source>
        <dbReference type="Google" id="ProtNLM"/>
    </source>
</evidence>
<accession>A0A1A9BAR8</accession>
<dbReference type="AlphaFoldDB" id="A0A1A9BAR8"/>